<sequence>MRENLAGSSSNSGGAEPDVQPGNYNSEPHLKARLREAVKRWVNRGRLAGKVKKVVIRGGIHHGQALRGDLCPHVTIDVLGEDDTPILAQLPRTEPEQALAVICQPQSITCAL</sequence>
<feature type="region of interest" description="Disordered" evidence="1">
    <location>
        <begin position="1"/>
        <end position="27"/>
    </location>
</feature>
<dbReference type="AlphaFoldDB" id="A0A0C3LK22"/>
<evidence type="ECO:0000313" key="3">
    <source>
        <dbReference type="Proteomes" id="UP000054248"/>
    </source>
</evidence>
<reference evidence="3" key="2">
    <citation type="submission" date="2015-01" db="EMBL/GenBank/DDBJ databases">
        <title>Evolutionary Origins and Diversification of the Mycorrhizal Mutualists.</title>
        <authorList>
            <consortium name="DOE Joint Genome Institute"/>
            <consortium name="Mycorrhizal Genomics Consortium"/>
            <person name="Kohler A."/>
            <person name="Kuo A."/>
            <person name="Nagy L.G."/>
            <person name="Floudas D."/>
            <person name="Copeland A."/>
            <person name="Barry K.W."/>
            <person name="Cichocki N."/>
            <person name="Veneault-Fourrey C."/>
            <person name="LaButti K."/>
            <person name="Lindquist E.A."/>
            <person name="Lipzen A."/>
            <person name="Lundell T."/>
            <person name="Morin E."/>
            <person name="Murat C."/>
            <person name="Riley R."/>
            <person name="Ohm R."/>
            <person name="Sun H."/>
            <person name="Tunlid A."/>
            <person name="Henrissat B."/>
            <person name="Grigoriev I.V."/>
            <person name="Hibbett D.S."/>
            <person name="Martin F."/>
        </authorList>
    </citation>
    <scope>NUCLEOTIDE SEQUENCE [LARGE SCALE GENOMIC DNA]</scope>
    <source>
        <strain evidence="3">MUT 4182</strain>
    </source>
</reference>
<dbReference type="EMBL" id="KN822943">
    <property type="protein sequence ID" value="KIO34398.1"/>
    <property type="molecule type" value="Genomic_DNA"/>
</dbReference>
<dbReference type="Proteomes" id="UP000054248">
    <property type="component" value="Unassembled WGS sequence"/>
</dbReference>
<keyword evidence="3" id="KW-1185">Reference proteome</keyword>
<evidence type="ECO:0000313" key="2">
    <source>
        <dbReference type="EMBL" id="KIO34398.1"/>
    </source>
</evidence>
<accession>A0A0C3LK22</accession>
<protein>
    <submittedName>
        <fullName evidence="2">Uncharacterized protein</fullName>
    </submittedName>
</protein>
<evidence type="ECO:0000256" key="1">
    <source>
        <dbReference type="SAM" id="MobiDB-lite"/>
    </source>
</evidence>
<proteinExistence type="predicted"/>
<organism evidence="2 3">
    <name type="scientific">Tulasnella calospora MUT 4182</name>
    <dbReference type="NCBI Taxonomy" id="1051891"/>
    <lineage>
        <taxon>Eukaryota</taxon>
        <taxon>Fungi</taxon>
        <taxon>Dikarya</taxon>
        <taxon>Basidiomycota</taxon>
        <taxon>Agaricomycotina</taxon>
        <taxon>Agaricomycetes</taxon>
        <taxon>Cantharellales</taxon>
        <taxon>Tulasnellaceae</taxon>
        <taxon>Tulasnella</taxon>
    </lineage>
</organism>
<dbReference type="HOGENOM" id="CLU_2147716_0_0_1"/>
<reference evidence="2 3" key="1">
    <citation type="submission" date="2014-04" db="EMBL/GenBank/DDBJ databases">
        <authorList>
            <consortium name="DOE Joint Genome Institute"/>
            <person name="Kuo A."/>
            <person name="Girlanda M."/>
            <person name="Perotto S."/>
            <person name="Kohler A."/>
            <person name="Nagy L.G."/>
            <person name="Floudas D."/>
            <person name="Copeland A."/>
            <person name="Barry K.W."/>
            <person name="Cichocki N."/>
            <person name="Veneault-Fourrey C."/>
            <person name="LaButti K."/>
            <person name="Lindquist E.A."/>
            <person name="Lipzen A."/>
            <person name="Lundell T."/>
            <person name="Morin E."/>
            <person name="Murat C."/>
            <person name="Sun H."/>
            <person name="Tunlid A."/>
            <person name="Henrissat B."/>
            <person name="Grigoriev I.V."/>
            <person name="Hibbett D.S."/>
            <person name="Martin F."/>
            <person name="Nordberg H.P."/>
            <person name="Cantor M.N."/>
            <person name="Hua S.X."/>
        </authorList>
    </citation>
    <scope>NUCLEOTIDE SEQUENCE [LARGE SCALE GENOMIC DNA]</scope>
    <source>
        <strain evidence="2 3">MUT 4182</strain>
    </source>
</reference>
<name>A0A0C3LK22_9AGAM</name>
<gene>
    <name evidence="2" type="ORF">M407DRAFT_128093</name>
</gene>